<dbReference type="InterPro" id="IPR005490">
    <property type="entry name" value="LD_TPept_cat_dom"/>
</dbReference>
<comment type="caution">
    <text evidence="12">The sequence shown here is derived from an EMBL/GenBank/DDBJ whole genome shotgun (WGS) entry which is preliminary data.</text>
</comment>
<evidence type="ECO:0000313" key="12">
    <source>
        <dbReference type="EMBL" id="MDU0341786.1"/>
    </source>
</evidence>
<feature type="active site" description="Nucleophile" evidence="9">
    <location>
        <position position="202"/>
    </location>
</feature>
<evidence type="ECO:0000256" key="3">
    <source>
        <dbReference type="ARBA" id="ARBA00022676"/>
    </source>
</evidence>
<feature type="domain" description="L,D-TPase catalytic" evidence="11">
    <location>
        <begin position="93"/>
        <end position="226"/>
    </location>
</feature>
<keyword evidence="3" id="KW-0328">Glycosyltransferase</keyword>
<dbReference type="EC" id="2.3.2.-" evidence="12"/>
<keyword evidence="12" id="KW-0012">Acyltransferase</keyword>
<keyword evidence="5" id="KW-0378">Hydrolase</keyword>
<evidence type="ECO:0000256" key="8">
    <source>
        <dbReference type="ARBA" id="ARBA00023316"/>
    </source>
</evidence>
<keyword evidence="4 12" id="KW-0808">Transferase</keyword>
<comment type="similarity">
    <text evidence="2">Belongs to the YkuD family.</text>
</comment>
<dbReference type="PANTHER" id="PTHR30582:SF24">
    <property type="entry name" value="L,D-TRANSPEPTIDASE ERFK_SRFK-RELATED"/>
    <property type="match status" value="1"/>
</dbReference>
<evidence type="ECO:0000256" key="9">
    <source>
        <dbReference type="PROSITE-ProRule" id="PRU01373"/>
    </source>
</evidence>
<reference evidence="12 13" key="1">
    <citation type="submission" date="2023-09" db="EMBL/GenBank/DDBJ databases">
        <title>Whole genome shotgun sequencing (WGS) of Bosea sp. ZW T0_25, isolated from stored onions (Allium cepa).</title>
        <authorList>
            <person name="Stoll D.A."/>
            <person name="Huch M."/>
        </authorList>
    </citation>
    <scope>NUCLEOTIDE SEQUENCE [LARGE SCALE GENOMIC DNA]</scope>
    <source>
        <strain evidence="12 13">ZW T0_25</strain>
    </source>
</reference>
<accession>A0ABU3SAN8</accession>
<dbReference type="PANTHER" id="PTHR30582">
    <property type="entry name" value="L,D-TRANSPEPTIDASE"/>
    <property type="match status" value="1"/>
</dbReference>
<dbReference type="GO" id="GO:0016746">
    <property type="term" value="F:acyltransferase activity"/>
    <property type="evidence" value="ECO:0007669"/>
    <property type="project" value="UniProtKB-KW"/>
</dbReference>
<name>A0ABU3SAN8_9HYPH</name>
<dbReference type="InterPro" id="IPR038063">
    <property type="entry name" value="Transpep_catalytic_dom"/>
</dbReference>
<evidence type="ECO:0000256" key="2">
    <source>
        <dbReference type="ARBA" id="ARBA00005992"/>
    </source>
</evidence>
<sequence length="226" mass="24738">MTDKSERGAQSPGLPCGSAASSGLSRRRWIEAAFGGALALPLAGCQADTERPRGRDGWFVPGEPFPVRRVNRERFEPTLRPTIVANVTGQEPGSILIDTAGRHLYLSRSRDQALRYGIAVGTSGYAWKGSATVGRMARWPAWYPTDEMRRDAPGIPARIPPGDDNPLGARALYLYRNGRDTLYRIHGTSEPWTIGTQASSGCIRMFNEDVIALYDQVHVGMKVVVP</sequence>
<evidence type="ECO:0000256" key="4">
    <source>
        <dbReference type="ARBA" id="ARBA00022679"/>
    </source>
</evidence>
<dbReference type="PROSITE" id="PS52029">
    <property type="entry name" value="LD_TPASE"/>
    <property type="match status" value="1"/>
</dbReference>
<dbReference type="Pfam" id="PF03734">
    <property type="entry name" value="YkuD"/>
    <property type="match status" value="1"/>
</dbReference>
<dbReference type="CDD" id="cd16913">
    <property type="entry name" value="YkuD_like"/>
    <property type="match status" value="1"/>
</dbReference>
<keyword evidence="7 9" id="KW-0573">Peptidoglycan synthesis</keyword>
<dbReference type="Proteomes" id="UP001254257">
    <property type="component" value="Unassembled WGS sequence"/>
</dbReference>
<comment type="pathway">
    <text evidence="1 9">Cell wall biogenesis; peptidoglycan biosynthesis.</text>
</comment>
<protein>
    <submittedName>
        <fullName evidence="12">L,D-transpeptidase</fullName>
        <ecNumber evidence="12">2.3.2.-</ecNumber>
    </submittedName>
</protein>
<dbReference type="SUPFAM" id="SSF141523">
    <property type="entry name" value="L,D-transpeptidase catalytic domain-like"/>
    <property type="match status" value="1"/>
</dbReference>
<feature type="active site" description="Proton donor/acceptor" evidence="9">
    <location>
        <position position="186"/>
    </location>
</feature>
<organism evidence="12 13">
    <name type="scientific">Bosea rubneri</name>
    <dbReference type="NCBI Taxonomy" id="3075434"/>
    <lineage>
        <taxon>Bacteria</taxon>
        <taxon>Pseudomonadati</taxon>
        <taxon>Pseudomonadota</taxon>
        <taxon>Alphaproteobacteria</taxon>
        <taxon>Hyphomicrobiales</taxon>
        <taxon>Boseaceae</taxon>
        <taxon>Bosea</taxon>
    </lineage>
</organism>
<evidence type="ECO:0000256" key="10">
    <source>
        <dbReference type="SAM" id="MobiDB-lite"/>
    </source>
</evidence>
<dbReference type="Gene3D" id="2.40.440.10">
    <property type="entry name" value="L,D-transpeptidase catalytic domain-like"/>
    <property type="match status" value="1"/>
</dbReference>
<dbReference type="EMBL" id="JAWDID010000028">
    <property type="protein sequence ID" value="MDU0341786.1"/>
    <property type="molecule type" value="Genomic_DNA"/>
</dbReference>
<keyword evidence="13" id="KW-1185">Reference proteome</keyword>
<proteinExistence type="inferred from homology"/>
<evidence type="ECO:0000256" key="6">
    <source>
        <dbReference type="ARBA" id="ARBA00022960"/>
    </source>
</evidence>
<dbReference type="InterPro" id="IPR050979">
    <property type="entry name" value="LD-transpeptidase"/>
</dbReference>
<feature type="region of interest" description="Disordered" evidence="10">
    <location>
        <begin position="1"/>
        <end position="20"/>
    </location>
</feature>
<evidence type="ECO:0000313" key="13">
    <source>
        <dbReference type="Proteomes" id="UP001254257"/>
    </source>
</evidence>
<keyword evidence="8 9" id="KW-0961">Cell wall biogenesis/degradation</keyword>
<evidence type="ECO:0000256" key="5">
    <source>
        <dbReference type="ARBA" id="ARBA00022801"/>
    </source>
</evidence>
<evidence type="ECO:0000259" key="11">
    <source>
        <dbReference type="PROSITE" id="PS52029"/>
    </source>
</evidence>
<dbReference type="RefSeq" id="WP_316019598.1">
    <property type="nucleotide sequence ID" value="NZ_JAWDID010000028.1"/>
</dbReference>
<gene>
    <name evidence="12" type="ORF">RKE40_17935</name>
</gene>
<keyword evidence="6 9" id="KW-0133">Cell shape</keyword>
<evidence type="ECO:0000256" key="1">
    <source>
        <dbReference type="ARBA" id="ARBA00004752"/>
    </source>
</evidence>
<evidence type="ECO:0000256" key="7">
    <source>
        <dbReference type="ARBA" id="ARBA00022984"/>
    </source>
</evidence>